<dbReference type="SUPFAM" id="SSF46785">
    <property type="entry name" value="Winged helix' DNA-binding domain"/>
    <property type="match status" value="1"/>
</dbReference>
<evidence type="ECO:0000313" key="8">
    <source>
        <dbReference type="EMBL" id="PZP89864.1"/>
    </source>
</evidence>
<dbReference type="PRINTS" id="PR00039">
    <property type="entry name" value="HTHLYSR"/>
</dbReference>
<accession>A0A2W5IHU7</accession>
<dbReference type="PANTHER" id="PTHR30346">
    <property type="entry name" value="TRANSCRIPTIONAL DUAL REGULATOR HCAR-RELATED"/>
    <property type="match status" value="1"/>
</dbReference>
<evidence type="ECO:0000256" key="1">
    <source>
        <dbReference type="ARBA" id="ARBA00009437"/>
    </source>
</evidence>
<dbReference type="PROSITE" id="PS50931">
    <property type="entry name" value="HTH_LYSR"/>
    <property type="match status" value="1"/>
</dbReference>
<evidence type="ECO:0000313" key="9">
    <source>
        <dbReference type="Proteomes" id="UP000248606"/>
    </source>
</evidence>
<dbReference type="InterPro" id="IPR000847">
    <property type="entry name" value="LysR_HTH_N"/>
</dbReference>
<dbReference type="EMBL" id="QFOZ01000001">
    <property type="protein sequence ID" value="PZP89864.1"/>
    <property type="molecule type" value="Genomic_DNA"/>
</dbReference>
<keyword evidence="5" id="KW-0804">Transcription</keyword>
<feature type="domain" description="HTH lysR-type" evidence="7">
    <location>
        <begin position="8"/>
        <end position="65"/>
    </location>
</feature>
<evidence type="ECO:0000256" key="5">
    <source>
        <dbReference type="ARBA" id="ARBA00023163"/>
    </source>
</evidence>
<protein>
    <recommendedName>
        <fullName evidence="6">Probable hydrogen peroxide-inducible genes activator</fullName>
    </recommendedName>
</protein>
<evidence type="ECO:0000256" key="4">
    <source>
        <dbReference type="ARBA" id="ARBA00023159"/>
    </source>
</evidence>
<gene>
    <name evidence="8" type="ORF">DI579_01510</name>
</gene>
<evidence type="ECO:0000256" key="6">
    <source>
        <dbReference type="ARBA" id="ARBA00040885"/>
    </source>
</evidence>
<dbReference type="RefSeq" id="WP_290595348.1">
    <property type="nucleotide sequence ID" value="NZ_CAKZIO010000003.1"/>
</dbReference>
<dbReference type="GO" id="GO:0003700">
    <property type="term" value="F:DNA-binding transcription factor activity"/>
    <property type="evidence" value="ECO:0007669"/>
    <property type="project" value="InterPro"/>
</dbReference>
<dbReference type="FunFam" id="1.10.10.10:FF:000001">
    <property type="entry name" value="LysR family transcriptional regulator"/>
    <property type="match status" value="1"/>
</dbReference>
<dbReference type="InterPro" id="IPR036388">
    <property type="entry name" value="WH-like_DNA-bd_sf"/>
</dbReference>
<dbReference type="GO" id="GO:0003677">
    <property type="term" value="F:DNA binding"/>
    <property type="evidence" value="ECO:0007669"/>
    <property type="project" value="UniProtKB-KW"/>
</dbReference>
<keyword evidence="3" id="KW-0238">DNA-binding</keyword>
<dbReference type="AlphaFoldDB" id="A0A2W5IHU7"/>
<proteinExistence type="inferred from homology"/>
<keyword evidence="4" id="KW-0010">Activator</keyword>
<evidence type="ECO:0000256" key="3">
    <source>
        <dbReference type="ARBA" id="ARBA00023125"/>
    </source>
</evidence>
<dbReference type="Pfam" id="PF00126">
    <property type="entry name" value="HTH_1"/>
    <property type="match status" value="1"/>
</dbReference>
<evidence type="ECO:0000259" key="7">
    <source>
        <dbReference type="PROSITE" id="PS50931"/>
    </source>
</evidence>
<evidence type="ECO:0000256" key="2">
    <source>
        <dbReference type="ARBA" id="ARBA00023015"/>
    </source>
</evidence>
<sequence length="316" mass="34146">MANQSYQPTIAHLRAFVAIAHHRHFGAAAQSLGVSQPSLSQSLATLEEGIHRTLIERSTRRVIVTQEGESLLPYAEAVIAAADHFKAASQGLGNGLEGDLTIGLIPTAAPYILPQVLSLVTQNYPNLAMTVIEDQTARLLESLRAGKIDVALLALPLSETGFNYIPIYQEDFVLALPKGHPLEGRTDLPTSVLREVPLLLLDEGHCLRDQTIDLCHSVGASVGKSNTRAASLPTILQCVSAGMGVTLIPASAIPVEGYMKGITIARFADPVPGRKMGLVYRSSSTRGGDWESLARTIGEAFIKTVRPRNQRNYRRR</sequence>
<keyword evidence="2" id="KW-0805">Transcription regulation</keyword>
<dbReference type="InterPro" id="IPR005119">
    <property type="entry name" value="LysR_subst-bd"/>
</dbReference>
<dbReference type="Gene3D" id="1.10.10.10">
    <property type="entry name" value="Winged helix-like DNA-binding domain superfamily/Winged helix DNA-binding domain"/>
    <property type="match status" value="1"/>
</dbReference>
<dbReference type="CDD" id="cd08411">
    <property type="entry name" value="PBP2_OxyR"/>
    <property type="match status" value="1"/>
</dbReference>
<dbReference type="Gene3D" id="3.40.190.10">
    <property type="entry name" value="Periplasmic binding protein-like II"/>
    <property type="match status" value="2"/>
</dbReference>
<organism evidence="8 9">
    <name type="scientific">Lawsonella clevelandensis</name>
    <dbReference type="NCBI Taxonomy" id="1528099"/>
    <lineage>
        <taxon>Bacteria</taxon>
        <taxon>Bacillati</taxon>
        <taxon>Actinomycetota</taxon>
        <taxon>Actinomycetes</taxon>
        <taxon>Mycobacteriales</taxon>
        <taxon>Lawsonellaceae</taxon>
        <taxon>Lawsonella</taxon>
    </lineage>
</organism>
<dbReference type="PANTHER" id="PTHR30346:SF26">
    <property type="entry name" value="HYDROGEN PEROXIDE-INDUCIBLE GENES ACTIVATOR"/>
    <property type="match status" value="1"/>
</dbReference>
<dbReference type="SUPFAM" id="SSF53850">
    <property type="entry name" value="Periplasmic binding protein-like II"/>
    <property type="match status" value="1"/>
</dbReference>
<dbReference type="Proteomes" id="UP000248606">
    <property type="component" value="Unassembled WGS sequence"/>
</dbReference>
<dbReference type="Pfam" id="PF03466">
    <property type="entry name" value="LysR_substrate"/>
    <property type="match status" value="1"/>
</dbReference>
<dbReference type="GO" id="GO:0032993">
    <property type="term" value="C:protein-DNA complex"/>
    <property type="evidence" value="ECO:0007669"/>
    <property type="project" value="TreeGrafter"/>
</dbReference>
<comment type="similarity">
    <text evidence="1">Belongs to the LysR transcriptional regulatory family.</text>
</comment>
<comment type="caution">
    <text evidence="8">The sequence shown here is derived from an EMBL/GenBank/DDBJ whole genome shotgun (WGS) entry which is preliminary data.</text>
</comment>
<dbReference type="InterPro" id="IPR036390">
    <property type="entry name" value="WH_DNA-bd_sf"/>
</dbReference>
<reference evidence="8 9" key="1">
    <citation type="submission" date="2017-08" db="EMBL/GenBank/DDBJ databases">
        <title>Infants hospitalized years apart are colonized by the same room-sourced microbial strains.</title>
        <authorList>
            <person name="Brooks B."/>
            <person name="Olm M.R."/>
            <person name="Firek B.A."/>
            <person name="Baker R."/>
            <person name="Thomas B.C."/>
            <person name="Morowitz M.J."/>
            <person name="Banfield J.F."/>
        </authorList>
    </citation>
    <scope>NUCLEOTIDE SEQUENCE [LARGE SCALE GENOMIC DNA]</scope>
    <source>
        <strain evidence="8">S2_006_000_R1_57</strain>
    </source>
</reference>
<name>A0A2W5IHU7_9ACTN</name>